<dbReference type="PANTHER" id="PTHR32182">
    <property type="entry name" value="DNA REPLICATION AND REPAIR PROTEIN RECF"/>
    <property type="match status" value="1"/>
</dbReference>
<sequence>MIKRITHVKDFRCYQNWRPHDNVNVFARLNLIYAPNGTGKSTFAELLSGVPKDKQWSHGMKAVIQPGDDPKETDTIDGPGHWIWDNVRLFNAEYVRRNLRFDANDDETTGPDAPALLYLGELKVEQKERRDAAQAEIERLTPELKSLRKKRRSVESKREKLCTDLGGRVAKQLSAVSSRFPRHFNKSHVKKALEQPLTPWRDLEDTFGQDRTLLGGASQERISPVSSTELSLDGLCSEVGALVTRTVTSEVIGTLRDRSRHEFWVREGLELHEGLDTCLFCEGELDDDRRRRLAHHFDEGYTRLLADLDRALAKTSLLREQASRFSHDLPRRTEFFEDLRGDYEQTAKRVASSIDTFQNGLEGLADLLRRKKGAMFTPLDPPPSTIERVAVDTAEMNQIIEEHNQRTQTLEADREQAAEREFQRMLRDLVGPYRDYQNEEGSLAKEISDLSEELKGHQAVLREGPQKERDPEYFLSKLNGDIRSLLRRSDLTFEYRDDRYQVLRHDQPARHLSEGEKTAIALIYFLQSLREKEGDLSRSIVVVDDPVSSLDEQLMFGIYSMLIGNLDPEGGMCRQLFVLTHNTSFLRHWNKDLKSNNHSVTFHLMRSVGDSSGTGRSPSLIPVDPKNSRESVILETEYLLVFHNVAHNLLDALDDTSVGADLRLLTSAANDARKVLEHFLQFKAPKQATDLTGAIRHVLKSNPVLAKRLTSFVHGSSHRDADMASKPILDLAARDTLSDVLTLIRDVDRDHFEGMCHRLDITDRMDRLTSP</sequence>
<dbReference type="RefSeq" id="WP_212643872.1">
    <property type="nucleotide sequence ID" value="NZ_CP074132.1"/>
</dbReference>
<gene>
    <name evidence="6" type="ORF">KGD83_12195</name>
</gene>
<accession>A0ABX8C9S2</accession>
<evidence type="ECO:0000313" key="7">
    <source>
        <dbReference type="Proteomes" id="UP000678016"/>
    </source>
</evidence>
<dbReference type="SUPFAM" id="SSF52540">
    <property type="entry name" value="P-loop containing nucleoside triphosphate hydrolases"/>
    <property type="match status" value="1"/>
</dbReference>
<feature type="domain" description="Protein CR006 P-loop" evidence="5">
    <location>
        <begin position="11"/>
        <end position="722"/>
    </location>
</feature>
<dbReference type="InterPro" id="IPR026866">
    <property type="entry name" value="CR006_AAA"/>
</dbReference>
<dbReference type="Pfam" id="PF13166">
    <property type="entry name" value="AAA_13"/>
    <property type="match status" value="1"/>
</dbReference>
<evidence type="ECO:0000256" key="4">
    <source>
        <dbReference type="SAM" id="Coils"/>
    </source>
</evidence>
<evidence type="ECO:0000259" key="5">
    <source>
        <dbReference type="Pfam" id="PF13166"/>
    </source>
</evidence>
<feature type="coiled-coil region" evidence="4">
    <location>
        <begin position="400"/>
        <end position="453"/>
    </location>
</feature>
<organism evidence="6 7">
    <name type="scientific">Nocardiopsis akebiae</name>
    <dbReference type="NCBI Taxonomy" id="2831968"/>
    <lineage>
        <taxon>Bacteria</taxon>
        <taxon>Bacillati</taxon>
        <taxon>Actinomycetota</taxon>
        <taxon>Actinomycetes</taxon>
        <taxon>Streptosporangiales</taxon>
        <taxon>Nocardiopsidaceae</taxon>
        <taxon>Nocardiopsis</taxon>
    </lineage>
</organism>
<protein>
    <submittedName>
        <fullName evidence="6">AAA family ATPase</fullName>
    </submittedName>
</protein>
<dbReference type="EMBL" id="CP074132">
    <property type="protein sequence ID" value="QUX31179.1"/>
    <property type="molecule type" value="Genomic_DNA"/>
</dbReference>
<dbReference type="Proteomes" id="UP000678016">
    <property type="component" value="Chromosome"/>
</dbReference>
<evidence type="ECO:0000256" key="2">
    <source>
        <dbReference type="ARBA" id="ARBA00023204"/>
    </source>
</evidence>
<dbReference type="PANTHER" id="PTHR32182:SF0">
    <property type="entry name" value="DNA REPLICATION AND REPAIR PROTEIN RECF"/>
    <property type="match status" value="1"/>
</dbReference>
<proteinExistence type="predicted"/>
<keyword evidence="1" id="KW-0227">DNA damage</keyword>
<keyword evidence="2" id="KW-0234">DNA repair</keyword>
<dbReference type="InterPro" id="IPR027417">
    <property type="entry name" value="P-loop_NTPase"/>
</dbReference>
<evidence type="ECO:0000256" key="3">
    <source>
        <dbReference type="ARBA" id="ARBA00023236"/>
    </source>
</evidence>
<keyword evidence="7" id="KW-1185">Reference proteome</keyword>
<reference evidence="7" key="1">
    <citation type="submission" date="2021-05" db="EMBL/GenBank/DDBJ databases">
        <title>Direct Submission.</title>
        <authorList>
            <person name="Li K."/>
            <person name="Gao J."/>
        </authorList>
    </citation>
    <scope>NUCLEOTIDE SEQUENCE [LARGE SCALE GENOMIC DNA]</scope>
    <source>
        <strain evidence="7">HDS12</strain>
    </source>
</reference>
<feature type="coiled-coil region" evidence="4">
    <location>
        <begin position="130"/>
        <end position="164"/>
    </location>
</feature>
<evidence type="ECO:0000313" key="6">
    <source>
        <dbReference type="EMBL" id="QUX31179.1"/>
    </source>
</evidence>
<dbReference type="Gene3D" id="3.40.50.300">
    <property type="entry name" value="P-loop containing nucleotide triphosphate hydrolases"/>
    <property type="match status" value="1"/>
</dbReference>
<name>A0ABX8C9S2_9ACTN</name>
<keyword evidence="4" id="KW-0175">Coiled coil</keyword>
<evidence type="ECO:0000256" key="1">
    <source>
        <dbReference type="ARBA" id="ARBA00022763"/>
    </source>
</evidence>
<keyword evidence="3" id="KW-0742">SOS response</keyword>